<comment type="caution">
    <text evidence="2">The sequence shown here is derived from an EMBL/GenBank/DDBJ whole genome shotgun (WGS) entry which is preliminary data.</text>
</comment>
<sequence length="164" mass="18036">MARSTGNSSIDNCVPYPDADEDYIVFCFEEDGVFYVSEENSPRHANWKGEDESEDEEFISLSPRSQGGGRNGVNMNTPDAGSGILSKQGEGGGQIEESTFGTAESRDLDPSGGRSSSSSTSSFAFPALQWEWVGSPVPWPWPNPGRLQFKKHKSRRVCLCWRGF</sequence>
<dbReference type="Proteomes" id="UP001279734">
    <property type="component" value="Unassembled WGS sequence"/>
</dbReference>
<feature type="compositionally biased region" description="Low complexity" evidence="1">
    <location>
        <begin position="110"/>
        <end position="121"/>
    </location>
</feature>
<protein>
    <submittedName>
        <fullName evidence="2">Uncharacterized protein</fullName>
    </submittedName>
</protein>
<evidence type="ECO:0000313" key="2">
    <source>
        <dbReference type="EMBL" id="GMH31846.1"/>
    </source>
</evidence>
<reference evidence="2" key="1">
    <citation type="submission" date="2023-05" db="EMBL/GenBank/DDBJ databases">
        <title>Nepenthes gracilis genome sequencing.</title>
        <authorList>
            <person name="Fukushima K."/>
        </authorList>
    </citation>
    <scope>NUCLEOTIDE SEQUENCE</scope>
    <source>
        <strain evidence="2">SING2019-196</strain>
    </source>
</reference>
<evidence type="ECO:0000313" key="3">
    <source>
        <dbReference type="Proteomes" id="UP001279734"/>
    </source>
</evidence>
<accession>A0AAD3Y935</accession>
<dbReference type="AlphaFoldDB" id="A0AAD3Y935"/>
<proteinExistence type="predicted"/>
<name>A0AAD3Y935_NEPGR</name>
<gene>
    <name evidence="2" type="ORF">Nepgr_033690</name>
</gene>
<keyword evidence="3" id="KW-1185">Reference proteome</keyword>
<evidence type="ECO:0000256" key="1">
    <source>
        <dbReference type="SAM" id="MobiDB-lite"/>
    </source>
</evidence>
<organism evidence="2 3">
    <name type="scientific">Nepenthes gracilis</name>
    <name type="common">Slender pitcher plant</name>
    <dbReference type="NCBI Taxonomy" id="150966"/>
    <lineage>
        <taxon>Eukaryota</taxon>
        <taxon>Viridiplantae</taxon>
        <taxon>Streptophyta</taxon>
        <taxon>Embryophyta</taxon>
        <taxon>Tracheophyta</taxon>
        <taxon>Spermatophyta</taxon>
        <taxon>Magnoliopsida</taxon>
        <taxon>eudicotyledons</taxon>
        <taxon>Gunneridae</taxon>
        <taxon>Pentapetalae</taxon>
        <taxon>Caryophyllales</taxon>
        <taxon>Nepenthaceae</taxon>
        <taxon>Nepenthes</taxon>
    </lineage>
</organism>
<dbReference type="EMBL" id="BSYO01000042">
    <property type="protein sequence ID" value="GMH31846.1"/>
    <property type="molecule type" value="Genomic_DNA"/>
</dbReference>
<feature type="region of interest" description="Disordered" evidence="1">
    <location>
        <begin position="38"/>
        <end position="121"/>
    </location>
</feature>